<dbReference type="KEGG" id="srhi:H9L12_01440"/>
<dbReference type="AlphaFoldDB" id="A0A7G9SBV4"/>
<proteinExistence type="predicted"/>
<keyword evidence="1" id="KW-0732">Signal</keyword>
<organism evidence="2 3">
    <name type="scientific">Sphingomonas rhizophila</name>
    <dbReference type="NCBI Taxonomy" id="2071607"/>
    <lineage>
        <taxon>Bacteria</taxon>
        <taxon>Pseudomonadati</taxon>
        <taxon>Pseudomonadota</taxon>
        <taxon>Alphaproteobacteria</taxon>
        <taxon>Sphingomonadales</taxon>
        <taxon>Sphingomonadaceae</taxon>
        <taxon>Sphingomonas</taxon>
    </lineage>
</organism>
<feature type="chain" id="PRO_5028814444" description="Outer membrane beta-barrel protein" evidence="1">
    <location>
        <begin position="30"/>
        <end position="418"/>
    </location>
</feature>
<sequence length="418" mass="45175">MMTTSRLGLRPFHFLGGACLLAMAPAATAQQADAASELQAQEAAKDRANGYVDLQGSLGYTTNASQGTDEDGSIFGRASILGFYSIDGDRSSTSLSAFAENSFYPNRNGSSNTQLARADVRHSYRASESVTVFGGVEASVDFGSLLSTRYLPAPDPTTGVPPVVVIDPALFGSRQRSYRLGGNLGTTLRVTERDNLTMSATGQKVWYEDDISGLGFRNISAQASWDRILSERSTVGLRLIGQDTDYRAPGLGNNVYTALGTLSRDLAENWRIKLGVGASYSIRKALTGRDKSVSPAADVQVCKSTEFENFCGALSHDVQTTIGANATRATTASFFYSRRLSRNDSIDARAAASHYRGDDDYRVNYLSGGAAYSRRFSDRFSGGVDVSARDIYYRDGPNVPVELTGLIFLRYRIGDIKQ</sequence>
<evidence type="ECO:0000256" key="1">
    <source>
        <dbReference type="SAM" id="SignalP"/>
    </source>
</evidence>
<dbReference type="EMBL" id="CP060717">
    <property type="protein sequence ID" value="QNN65329.1"/>
    <property type="molecule type" value="Genomic_DNA"/>
</dbReference>
<feature type="signal peptide" evidence="1">
    <location>
        <begin position="1"/>
        <end position="29"/>
    </location>
</feature>
<protein>
    <recommendedName>
        <fullName evidence="4">Outer membrane beta-barrel protein</fullName>
    </recommendedName>
</protein>
<evidence type="ECO:0000313" key="3">
    <source>
        <dbReference type="Proteomes" id="UP000515955"/>
    </source>
</evidence>
<keyword evidence="3" id="KW-1185">Reference proteome</keyword>
<dbReference type="Proteomes" id="UP000515955">
    <property type="component" value="Chromosome"/>
</dbReference>
<reference evidence="2 3" key="1">
    <citation type="submission" date="2020-08" db="EMBL/GenBank/DDBJ databases">
        <title>Genome sequence of Sphingomonas rhizophila KACC 19189T.</title>
        <authorList>
            <person name="Hyun D.-W."/>
            <person name="Bae J.-W."/>
        </authorList>
    </citation>
    <scope>NUCLEOTIDE SEQUENCE [LARGE SCALE GENOMIC DNA]</scope>
    <source>
        <strain evidence="2 3">KACC 19189</strain>
    </source>
</reference>
<dbReference type="SUPFAM" id="SSF56935">
    <property type="entry name" value="Porins"/>
    <property type="match status" value="1"/>
</dbReference>
<evidence type="ECO:0000313" key="2">
    <source>
        <dbReference type="EMBL" id="QNN65329.1"/>
    </source>
</evidence>
<gene>
    <name evidence="2" type="ORF">H9L12_01440</name>
</gene>
<accession>A0A7G9SBV4</accession>
<name>A0A7G9SBV4_9SPHN</name>
<evidence type="ECO:0008006" key="4">
    <source>
        <dbReference type="Google" id="ProtNLM"/>
    </source>
</evidence>
<dbReference type="RefSeq" id="WP_187542321.1">
    <property type="nucleotide sequence ID" value="NZ_CP060717.1"/>
</dbReference>